<comment type="caution">
    <text evidence="11">The sequence shown here is derived from an EMBL/GenBank/DDBJ whole genome shotgun (WGS) entry which is preliminary data.</text>
</comment>
<dbReference type="PANTHER" id="PTHR33540">
    <property type="entry name" value="TRNA THREONYLCARBAMOYLADENOSINE BIOSYNTHESIS PROTEIN TSAE"/>
    <property type="match status" value="1"/>
</dbReference>
<evidence type="ECO:0000256" key="9">
    <source>
        <dbReference type="ARBA" id="ARBA00022842"/>
    </source>
</evidence>
<dbReference type="EMBL" id="DVLW01000218">
    <property type="protein sequence ID" value="HIT95109.1"/>
    <property type="molecule type" value="Genomic_DNA"/>
</dbReference>
<keyword evidence="5" id="KW-0819">tRNA processing</keyword>
<dbReference type="AlphaFoldDB" id="A0A9D1KSA0"/>
<dbReference type="InterPro" id="IPR003442">
    <property type="entry name" value="T6A_TsaE"/>
</dbReference>
<evidence type="ECO:0000256" key="6">
    <source>
        <dbReference type="ARBA" id="ARBA00022723"/>
    </source>
</evidence>
<evidence type="ECO:0000256" key="2">
    <source>
        <dbReference type="ARBA" id="ARBA00007599"/>
    </source>
</evidence>
<keyword evidence="9" id="KW-0460">Magnesium</keyword>
<evidence type="ECO:0000256" key="3">
    <source>
        <dbReference type="ARBA" id="ARBA00019010"/>
    </source>
</evidence>
<name>A0A9D1KSA0_9FIRM</name>
<dbReference type="GO" id="GO:0005524">
    <property type="term" value="F:ATP binding"/>
    <property type="evidence" value="ECO:0007669"/>
    <property type="project" value="UniProtKB-KW"/>
</dbReference>
<dbReference type="GO" id="GO:0002949">
    <property type="term" value="P:tRNA threonylcarbamoyladenosine modification"/>
    <property type="evidence" value="ECO:0007669"/>
    <property type="project" value="InterPro"/>
</dbReference>
<protein>
    <recommendedName>
        <fullName evidence="3">tRNA threonylcarbamoyladenosine biosynthesis protein TsaE</fullName>
    </recommendedName>
    <alternativeName>
        <fullName evidence="10">t(6)A37 threonylcarbamoyladenosine biosynthesis protein TsaE</fullName>
    </alternativeName>
</protein>
<evidence type="ECO:0000313" key="12">
    <source>
        <dbReference type="Proteomes" id="UP000824160"/>
    </source>
</evidence>
<dbReference type="Proteomes" id="UP000824160">
    <property type="component" value="Unassembled WGS sequence"/>
</dbReference>
<reference evidence="11" key="1">
    <citation type="submission" date="2020-10" db="EMBL/GenBank/DDBJ databases">
        <authorList>
            <person name="Gilroy R."/>
        </authorList>
    </citation>
    <scope>NUCLEOTIDE SEQUENCE</scope>
    <source>
        <strain evidence="11">ChiBcec7-5410</strain>
    </source>
</reference>
<sequence length="148" mass="15928">MMKFVSHSEAETEAIGEKFARMLHPGDVVAFTGGLGAGKTAFTRGMARTLAPDAEVSSPTFALVNDYGGKVPFWHFDMYRICTMDDLYSTGFFDYLEAGGILAVEWSENIAGALPEGTIYVRITASGDESRTILIGSEPGGEKEGKES</sequence>
<evidence type="ECO:0000256" key="7">
    <source>
        <dbReference type="ARBA" id="ARBA00022741"/>
    </source>
</evidence>
<accession>A0A9D1KSA0</accession>
<dbReference type="InterPro" id="IPR027417">
    <property type="entry name" value="P-loop_NTPase"/>
</dbReference>
<evidence type="ECO:0000256" key="10">
    <source>
        <dbReference type="ARBA" id="ARBA00032441"/>
    </source>
</evidence>
<dbReference type="PANTHER" id="PTHR33540:SF2">
    <property type="entry name" value="TRNA THREONYLCARBAMOYLADENOSINE BIOSYNTHESIS PROTEIN TSAE"/>
    <property type="match status" value="1"/>
</dbReference>
<dbReference type="GO" id="GO:0046872">
    <property type="term" value="F:metal ion binding"/>
    <property type="evidence" value="ECO:0007669"/>
    <property type="project" value="UniProtKB-KW"/>
</dbReference>
<dbReference type="NCBIfam" id="TIGR00150">
    <property type="entry name" value="T6A_YjeE"/>
    <property type="match status" value="1"/>
</dbReference>
<comment type="subcellular location">
    <subcellularLocation>
        <location evidence="1">Cytoplasm</location>
    </subcellularLocation>
</comment>
<evidence type="ECO:0000256" key="4">
    <source>
        <dbReference type="ARBA" id="ARBA00022490"/>
    </source>
</evidence>
<evidence type="ECO:0000313" key="11">
    <source>
        <dbReference type="EMBL" id="HIT95109.1"/>
    </source>
</evidence>
<keyword evidence="7" id="KW-0547">Nucleotide-binding</keyword>
<reference evidence="11" key="2">
    <citation type="journal article" date="2021" name="PeerJ">
        <title>Extensive microbial diversity within the chicken gut microbiome revealed by metagenomics and culture.</title>
        <authorList>
            <person name="Gilroy R."/>
            <person name="Ravi A."/>
            <person name="Getino M."/>
            <person name="Pursley I."/>
            <person name="Horton D.L."/>
            <person name="Alikhan N.F."/>
            <person name="Baker D."/>
            <person name="Gharbi K."/>
            <person name="Hall N."/>
            <person name="Watson M."/>
            <person name="Adriaenssens E.M."/>
            <person name="Foster-Nyarko E."/>
            <person name="Jarju S."/>
            <person name="Secka A."/>
            <person name="Antonio M."/>
            <person name="Oren A."/>
            <person name="Chaudhuri R.R."/>
            <person name="La Ragione R."/>
            <person name="Hildebrand F."/>
            <person name="Pallen M.J."/>
        </authorList>
    </citation>
    <scope>NUCLEOTIDE SEQUENCE</scope>
    <source>
        <strain evidence="11">ChiBcec7-5410</strain>
    </source>
</reference>
<evidence type="ECO:0000256" key="5">
    <source>
        <dbReference type="ARBA" id="ARBA00022694"/>
    </source>
</evidence>
<evidence type="ECO:0000256" key="8">
    <source>
        <dbReference type="ARBA" id="ARBA00022840"/>
    </source>
</evidence>
<dbReference type="SUPFAM" id="SSF52540">
    <property type="entry name" value="P-loop containing nucleoside triphosphate hydrolases"/>
    <property type="match status" value="1"/>
</dbReference>
<keyword evidence="4" id="KW-0963">Cytoplasm</keyword>
<evidence type="ECO:0000256" key="1">
    <source>
        <dbReference type="ARBA" id="ARBA00004496"/>
    </source>
</evidence>
<keyword evidence="8" id="KW-0067">ATP-binding</keyword>
<dbReference type="Gene3D" id="3.40.50.300">
    <property type="entry name" value="P-loop containing nucleotide triphosphate hydrolases"/>
    <property type="match status" value="1"/>
</dbReference>
<comment type="similarity">
    <text evidence="2">Belongs to the TsaE family.</text>
</comment>
<gene>
    <name evidence="11" type="primary">tsaE</name>
    <name evidence="11" type="ORF">IAC43_07975</name>
</gene>
<proteinExistence type="inferred from homology"/>
<dbReference type="Pfam" id="PF02367">
    <property type="entry name" value="TsaE"/>
    <property type="match status" value="1"/>
</dbReference>
<dbReference type="GO" id="GO:0005737">
    <property type="term" value="C:cytoplasm"/>
    <property type="evidence" value="ECO:0007669"/>
    <property type="project" value="UniProtKB-SubCell"/>
</dbReference>
<keyword evidence="6" id="KW-0479">Metal-binding</keyword>
<organism evidence="11 12">
    <name type="scientific">Candidatus Faecivivens stercoripullorum</name>
    <dbReference type="NCBI Taxonomy" id="2840805"/>
    <lineage>
        <taxon>Bacteria</taxon>
        <taxon>Bacillati</taxon>
        <taxon>Bacillota</taxon>
        <taxon>Clostridia</taxon>
        <taxon>Eubacteriales</taxon>
        <taxon>Oscillospiraceae</taxon>
        <taxon>Oscillospiraceae incertae sedis</taxon>
        <taxon>Candidatus Faecivivens</taxon>
    </lineage>
</organism>